<name>A0A5C5V574_9BACT</name>
<protein>
    <submittedName>
        <fullName evidence="8">Peptidase family M3</fullName>
    </submittedName>
</protein>
<evidence type="ECO:0000313" key="9">
    <source>
        <dbReference type="Proteomes" id="UP000318878"/>
    </source>
</evidence>
<keyword evidence="2 6" id="KW-0479">Metal-binding</keyword>
<dbReference type="GO" id="GO:0004222">
    <property type="term" value="F:metalloendopeptidase activity"/>
    <property type="evidence" value="ECO:0007669"/>
    <property type="project" value="InterPro"/>
</dbReference>
<dbReference type="AlphaFoldDB" id="A0A5C5V574"/>
<dbReference type="GO" id="GO:0006518">
    <property type="term" value="P:peptide metabolic process"/>
    <property type="evidence" value="ECO:0007669"/>
    <property type="project" value="TreeGrafter"/>
</dbReference>
<organism evidence="8 9">
    <name type="scientific">Blastopirellula retiformator</name>
    <dbReference type="NCBI Taxonomy" id="2527970"/>
    <lineage>
        <taxon>Bacteria</taxon>
        <taxon>Pseudomonadati</taxon>
        <taxon>Planctomycetota</taxon>
        <taxon>Planctomycetia</taxon>
        <taxon>Pirellulales</taxon>
        <taxon>Pirellulaceae</taxon>
        <taxon>Blastopirellula</taxon>
    </lineage>
</organism>
<evidence type="ECO:0000313" key="8">
    <source>
        <dbReference type="EMBL" id="TWT32937.1"/>
    </source>
</evidence>
<evidence type="ECO:0000256" key="4">
    <source>
        <dbReference type="ARBA" id="ARBA00022833"/>
    </source>
</evidence>
<evidence type="ECO:0000259" key="7">
    <source>
        <dbReference type="Pfam" id="PF01432"/>
    </source>
</evidence>
<evidence type="ECO:0000256" key="1">
    <source>
        <dbReference type="ARBA" id="ARBA00022670"/>
    </source>
</evidence>
<accession>A0A5C5V574</accession>
<dbReference type="InterPro" id="IPR001567">
    <property type="entry name" value="Pept_M3A_M3B_dom"/>
</dbReference>
<evidence type="ECO:0000256" key="2">
    <source>
        <dbReference type="ARBA" id="ARBA00022723"/>
    </source>
</evidence>
<evidence type="ECO:0000256" key="6">
    <source>
        <dbReference type="RuleBase" id="RU003435"/>
    </source>
</evidence>
<dbReference type="Pfam" id="PF01432">
    <property type="entry name" value="Peptidase_M3"/>
    <property type="match status" value="1"/>
</dbReference>
<keyword evidence="3 6" id="KW-0378">Hydrolase</keyword>
<dbReference type="NCBIfam" id="TIGR02289">
    <property type="entry name" value="M3_not_pepF"/>
    <property type="match status" value="1"/>
</dbReference>
<reference evidence="8 9" key="1">
    <citation type="submission" date="2019-02" db="EMBL/GenBank/DDBJ databases">
        <title>Deep-cultivation of Planctomycetes and their phenomic and genomic characterization uncovers novel biology.</title>
        <authorList>
            <person name="Wiegand S."/>
            <person name="Jogler M."/>
            <person name="Boedeker C."/>
            <person name="Pinto D."/>
            <person name="Vollmers J."/>
            <person name="Rivas-Marin E."/>
            <person name="Kohn T."/>
            <person name="Peeters S.H."/>
            <person name="Heuer A."/>
            <person name="Rast P."/>
            <person name="Oberbeckmann S."/>
            <person name="Bunk B."/>
            <person name="Jeske O."/>
            <person name="Meyerdierks A."/>
            <person name="Storesund J.E."/>
            <person name="Kallscheuer N."/>
            <person name="Luecker S."/>
            <person name="Lage O.M."/>
            <person name="Pohl T."/>
            <person name="Merkel B.J."/>
            <person name="Hornburger P."/>
            <person name="Mueller R.-W."/>
            <person name="Bruemmer F."/>
            <person name="Labrenz M."/>
            <person name="Spormann A.M."/>
            <person name="Op Den Camp H."/>
            <person name="Overmann J."/>
            <person name="Amann R."/>
            <person name="Jetten M.S.M."/>
            <person name="Mascher T."/>
            <person name="Medema M.H."/>
            <person name="Devos D.P."/>
            <person name="Kaster A.-K."/>
            <person name="Ovreas L."/>
            <person name="Rohde M."/>
            <person name="Galperin M.Y."/>
            <person name="Jogler C."/>
        </authorList>
    </citation>
    <scope>NUCLEOTIDE SEQUENCE [LARGE SCALE GENOMIC DNA]</scope>
    <source>
        <strain evidence="8 9">Enr8</strain>
    </source>
</reference>
<keyword evidence="9" id="KW-1185">Reference proteome</keyword>
<dbReference type="PANTHER" id="PTHR11804:SF28">
    <property type="entry name" value="OLIGOENDOPEPTIDASE F"/>
    <property type="match status" value="1"/>
</dbReference>
<gene>
    <name evidence="8" type="ORF">Enr8_27530</name>
</gene>
<dbReference type="InterPro" id="IPR011976">
    <property type="entry name" value="Pept_M3B_oligopep-rel"/>
</dbReference>
<proteinExistence type="inferred from homology"/>
<comment type="caution">
    <text evidence="8">The sequence shown here is derived from an EMBL/GenBank/DDBJ whole genome shotgun (WGS) entry which is preliminary data.</text>
</comment>
<dbReference type="GO" id="GO:0046872">
    <property type="term" value="F:metal ion binding"/>
    <property type="evidence" value="ECO:0007669"/>
    <property type="project" value="UniProtKB-UniRule"/>
</dbReference>
<evidence type="ECO:0000256" key="5">
    <source>
        <dbReference type="ARBA" id="ARBA00023049"/>
    </source>
</evidence>
<comment type="cofactor">
    <cofactor evidence="6">
        <name>Zn(2+)</name>
        <dbReference type="ChEBI" id="CHEBI:29105"/>
    </cofactor>
    <text evidence="6">Binds 1 zinc ion.</text>
</comment>
<dbReference type="Proteomes" id="UP000318878">
    <property type="component" value="Unassembled WGS sequence"/>
</dbReference>
<dbReference type="Gene3D" id="1.10.1370.30">
    <property type="match status" value="1"/>
</dbReference>
<keyword evidence="5 6" id="KW-0482">Metalloprotease</keyword>
<sequence length="570" mass="66007">MPLSTMDDFSNFCLPNPNLDEVTAEYASLQTELEAALGDSKTSDDALRAVVAKWDQLRRRLESWSNLVEIRFNQETNDPKYKAAQDYRDEISPKLTELNVNIQEMLVETPLRPRLEAIFGEHAFKLWEVQNSTFDPCIHDDLVQESKLVSRYNELTAGAKIEFQGEEYNLSSIAKFEEHADRDIRYGAARAMWQWYAANRADLDQIFAELVTIRHGIAQKLGYDSFVELAYRRMSRTDYGAEEVARYRDEVREHVVPLCREIHRTQKETLNLEDLMFWDEGLFDSAGNPAPLGAYEEQIELAQRMFNDMNVDLGQFFQLMCDKNLLDLKIRPWKAGGGFCSSLPSEELPFIFANYNGSKGDVEVFTHEMGHAFQCYSSFDGAALLEHVWPTYEACEIHSMSLEFLTWPHMEMFFGDAAERFRRIHLLTSILFLPYGVAIDHFQHAIFAEPDATPERRHAIWQEMERLYLPDTNYGDLPHVSTGGRWQQKRHIYMSPFYYIDYTLAQCCALQFWVRSERDFAQTMQEYVDLCKRGGTLPFSGLVDSAGLKNPFKPGSLKEVVQQAREYLKL</sequence>
<evidence type="ECO:0000256" key="3">
    <source>
        <dbReference type="ARBA" id="ARBA00022801"/>
    </source>
</evidence>
<dbReference type="CDD" id="cd09606">
    <property type="entry name" value="M3B_PepF"/>
    <property type="match status" value="1"/>
</dbReference>
<dbReference type="InterPro" id="IPR045090">
    <property type="entry name" value="Pept_M3A_M3B"/>
</dbReference>
<dbReference type="GO" id="GO:0006508">
    <property type="term" value="P:proteolysis"/>
    <property type="evidence" value="ECO:0007669"/>
    <property type="project" value="UniProtKB-KW"/>
</dbReference>
<comment type="similarity">
    <text evidence="6">Belongs to the peptidase M3 family.</text>
</comment>
<keyword evidence="4 6" id="KW-0862">Zinc</keyword>
<dbReference type="PANTHER" id="PTHR11804">
    <property type="entry name" value="PROTEASE M3 THIMET OLIGOPEPTIDASE-RELATED"/>
    <property type="match status" value="1"/>
</dbReference>
<dbReference type="SUPFAM" id="SSF55486">
    <property type="entry name" value="Metalloproteases ('zincins'), catalytic domain"/>
    <property type="match status" value="1"/>
</dbReference>
<dbReference type="EMBL" id="SJPF01000003">
    <property type="protein sequence ID" value="TWT32937.1"/>
    <property type="molecule type" value="Genomic_DNA"/>
</dbReference>
<keyword evidence="1 6" id="KW-0645">Protease</keyword>
<feature type="domain" description="Peptidase M3A/M3B catalytic" evidence="7">
    <location>
        <begin position="178"/>
        <end position="558"/>
    </location>
</feature>